<dbReference type="AlphaFoldDB" id="A0A0J8RWD9"/>
<evidence type="ECO:0000313" key="4">
    <source>
        <dbReference type="Proteomes" id="UP000054563"/>
    </source>
</evidence>
<name>A0A0J8RWD9_COCIT</name>
<protein>
    <recommendedName>
        <fullName evidence="2">DUF6604 domain-containing protein</fullName>
    </recommendedName>
</protein>
<evidence type="ECO:0000313" key="3">
    <source>
        <dbReference type="EMBL" id="KMU88429.1"/>
    </source>
</evidence>
<dbReference type="Pfam" id="PF20253">
    <property type="entry name" value="DUF6604"/>
    <property type="match status" value="1"/>
</dbReference>
<dbReference type="Proteomes" id="UP000054563">
    <property type="component" value="Unassembled WGS sequence"/>
</dbReference>
<feature type="domain" description="DUF6604" evidence="2">
    <location>
        <begin position="12"/>
        <end position="265"/>
    </location>
</feature>
<accession>A0A0J8RWD9</accession>
<dbReference type="InterPro" id="IPR046539">
    <property type="entry name" value="DUF6604"/>
</dbReference>
<feature type="region of interest" description="Disordered" evidence="1">
    <location>
        <begin position="133"/>
        <end position="155"/>
    </location>
</feature>
<dbReference type="VEuPathDB" id="FungiDB:CIHG_06229"/>
<organism evidence="3 4">
    <name type="scientific">Coccidioides immitis H538.4</name>
    <dbReference type="NCBI Taxonomy" id="396776"/>
    <lineage>
        <taxon>Eukaryota</taxon>
        <taxon>Fungi</taxon>
        <taxon>Dikarya</taxon>
        <taxon>Ascomycota</taxon>
        <taxon>Pezizomycotina</taxon>
        <taxon>Eurotiomycetes</taxon>
        <taxon>Eurotiomycetidae</taxon>
        <taxon>Onygenales</taxon>
        <taxon>Onygenaceae</taxon>
        <taxon>Coccidioides</taxon>
    </lineage>
</organism>
<reference evidence="4" key="1">
    <citation type="journal article" date="2010" name="Genome Res.">
        <title>Population genomic sequencing of Coccidioides fungi reveals recent hybridization and transposon control.</title>
        <authorList>
            <person name="Neafsey D.E."/>
            <person name="Barker B.M."/>
            <person name="Sharpton T.J."/>
            <person name="Stajich J.E."/>
            <person name="Park D.J."/>
            <person name="Whiston E."/>
            <person name="Hung C.-Y."/>
            <person name="McMahan C."/>
            <person name="White J."/>
            <person name="Sykes S."/>
            <person name="Heiman D."/>
            <person name="Young S."/>
            <person name="Zeng Q."/>
            <person name="Abouelleil A."/>
            <person name="Aftuck L."/>
            <person name="Bessette D."/>
            <person name="Brown A."/>
            <person name="FitzGerald M."/>
            <person name="Lui A."/>
            <person name="Macdonald J.P."/>
            <person name="Priest M."/>
            <person name="Orbach M.J."/>
            <person name="Galgiani J.N."/>
            <person name="Kirkland T.N."/>
            <person name="Cole G.T."/>
            <person name="Birren B.W."/>
            <person name="Henn M.R."/>
            <person name="Taylor J.W."/>
            <person name="Rounsley S.D."/>
        </authorList>
    </citation>
    <scope>NUCLEOTIDE SEQUENCE [LARGE SCALE GENOMIC DNA]</scope>
    <source>
        <strain evidence="4">H538.4</strain>
    </source>
</reference>
<dbReference type="STRING" id="396776.A0A0J8RWD9"/>
<dbReference type="PANTHER" id="PTHR38795">
    <property type="entry name" value="DUF6604 DOMAIN-CONTAINING PROTEIN"/>
    <property type="match status" value="1"/>
</dbReference>
<gene>
    <name evidence="3" type="ORF">CIHG_06229</name>
</gene>
<evidence type="ECO:0000259" key="2">
    <source>
        <dbReference type="Pfam" id="PF20253"/>
    </source>
</evidence>
<dbReference type="OrthoDB" id="5238236at2759"/>
<dbReference type="PANTHER" id="PTHR38795:SF1">
    <property type="entry name" value="DUF6604 DOMAIN-CONTAINING PROTEIN"/>
    <property type="match status" value="1"/>
</dbReference>
<dbReference type="eggNOG" id="ENOG502QVJW">
    <property type="taxonomic scope" value="Eukaryota"/>
</dbReference>
<evidence type="ECO:0000256" key="1">
    <source>
        <dbReference type="SAM" id="MobiDB-lite"/>
    </source>
</evidence>
<proteinExistence type="predicted"/>
<dbReference type="EMBL" id="DS017005">
    <property type="protein sequence ID" value="KMU88429.1"/>
    <property type="molecule type" value="Genomic_DNA"/>
</dbReference>
<sequence>MLPEYLQSSYTRYKADTNAFAAWLLETANQCGYRLPALSATAEKGKRKGKNDGLVADPVHYSATTKDLQKLAEVVASSAVTVPKSVLTIAKRAIRLRRAVTSWFLGQGDSTDNKHHAHFITVLEQICETLEWNTNRPSKPDAKKPSPTSEAQSDDADADRFLNKFAVLTVEEPQDTAAQTQPMPAESKRIVNVTVVEEDDNEAADLYLSQLFFKTLCLFQDLNNMRIFISMTWSEYRDKKIDLMNAAVVTDSALQLARDLVQEVEADWHTSLTGKRDNVQNTVYKLAVFSRGICASPSTEIGLPYNKNMADVADWCYVPAKILLESFADVLQAGHQPVFKKGYFGTYNPKADRERMSPGQKFNEDKIILLSILPEFCMVDTFKIQMPTEDAITRGLTEFAKTKRVTLWLCFLSQIFLDVHHIMRHSTLGAFGELRMSGLRIQKTIDDYLQLSRTHPQPKFWPKEGDEEIQNIRSTVKSWIIEDLFLDVRVRSRLDRIGSPPEKHALFSQHATLCGLILFNLNVRMQFVGQQLVNQWYDIPQLAFLHNLVINSSTHKDLRWPDMDAFIKIHGESHIFIGSRPKNANESLKRLELATGISSAANFARDSRSKRFHRPDGKNPRLLKPTTVVANLFFAQYVGGPEEDAGVLNVDRILDKLSQKLKLESPSKELQKANPELIIVRKWSNAHNIDTLQLLAFLKSKLFQEEPILMYNYFGMHKRCIELLRLIRDKEHQKFVQYFTSAYMPDESFISNIVLLIHHVAQGSAQNARAMGLASGGVEVASRIVMSAGDVMREYLKKNGDVACKELRMFCKNKRPIQDDVAYDKGKSDELVYSWLSLEDVLGPKGVASVMTGIRIT</sequence>